<dbReference type="Proteomes" id="UP000636264">
    <property type="component" value="Unassembled WGS sequence"/>
</dbReference>
<dbReference type="InterPro" id="IPR042100">
    <property type="entry name" value="Bug_dom1"/>
</dbReference>
<dbReference type="EMBL" id="BMIF01000010">
    <property type="protein sequence ID" value="GGA75089.1"/>
    <property type="molecule type" value="Genomic_DNA"/>
</dbReference>
<dbReference type="SUPFAM" id="SSF53850">
    <property type="entry name" value="Periplasmic binding protein-like II"/>
    <property type="match status" value="1"/>
</dbReference>
<dbReference type="Pfam" id="PF03401">
    <property type="entry name" value="TctC"/>
    <property type="match status" value="1"/>
</dbReference>
<protein>
    <recommendedName>
        <fullName evidence="5">Tripartite tricarboxylate transporter substrate binding protein</fullName>
    </recommendedName>
</protein>
<evidence type="ECO:0000256" key="2">
    <source>
        <dbReference type="SAM" id="SignalP"/>
    </source>
</evidence>
<gene>
    <name evidence="3" type="ORF">GCM10011385_31400</name>
</gene>
<accession>A0A916W876</accession>
<dbReference type="CDD" id="cd07012">
    <property type="entry name" value="PBP2_Bug_TTT"/>
    <property type="match status" value="1"/>
</dbReference>
<dbReference type="RefSeq" id="WP_188722048.1">
    <property type="nucleotide sequence ID" value="NZ_BMIF01000010.1"/>
</dbReference>
<reference evidence="3" key="1">
    <citation type="journal article" date="2014" name="Int. J. Syst. Evol. Microbiol.">
        <title>Complete genome sequence of Corynebacterium casei LMG S-19264T (=DSM 44701T), isolated from a smear-ripened cheese.</title>
        <authorList>
            <consortium name="US DOE Joint Genome Institute (JGI-PGF)"/>
            <person name="Walter F."/>
            <person name="Albersmeier A."/>
            <person name="Kalinowski J."/>
            <person name="Ruckert C."/>
        </authorList>
    </citation>
    <scope>NUCLEOTIDE SEQUENCE</scope>
    <source>
        <strain evidence="3">CGMCC 1.15320</strain>
    </source>
</reference>
<feature type="signal peptide" evidence="2">
    <location>
        <begin position="1"/>
        <end position="20"/>
    </location>
</feature>
<evidence type="ECO:0008006" key="5">
    <source>
        <dbReference type="Google" id="ProtNLM"/>
    </source>
</evidence>
<reference evidence="3" key="2">
    <citation type="submission" date="2020-09" db="EMBL/GenBank/DDBJ databases">
        <authorList>
            <person name="Sun Q."/>
            <person name="Zhou Y."/>
        </authorList>
    </citation>
    <scope>NUCLEOTIDE SEQUENCE</scope>
    <source>
        <strain evidence="3">CGMCC 1.15320</strain>
    </source>
</reference>
<dbReference type="PIRSF" id="PIRSF017082">
    <property type="entry name" value="YflP"/>
    <property type="match status" value="1"/>
</dbReference>
<sequence>MKKIGVALAMSLSMILPSLADTYPSRPISWIVPFAAGGITDLTARKITEALNEKLGQSVIVENKPGAGGLVGTKEASLAPADGYTLVYASSGPLGITPALNPSKVPYDPLEAFDYVAGIAAASQIVVASTNMPFNTIEELVAYAKENPGKINFGSPGNGTAQHLAGELLQKAAGIEMTHVPYKAGTTQMVDLASGVIDVSFEYASIVAPYVEEGKMKVIGTTGTERSPRFPDAKTVVEAGYPDAVNIGWGLFGVPAGTPDEVKQKLAAALAEVWEDERVIKMYEANAQTFMKDVTPENGKDFVAKEIEKFRSLGVTVQ</sequence>
<dbReference type="PANTHER" id="PTHR42928">
    <property type="entry name" value="TRICARBOXYLATE-BINDING PROTEIN"/>
    <property type="match status" value="1"/>
</dbReference>
<dbReference type="AlphaFoldDB" id="A0A916W876"/>
<dbReference type="InterPro" id="IPR005064">
    <property type="entry name" value="BUG"/>
</dbReference>
<dbReference type="PANTHER" id="PTHR42928:SF5">
    <property type="entry name" value="BLR1237 PROTEIN"/>
    <property type="match status" value="1"/>
</dbReference>
<keyword evidence="2" id="KW-0732">Signal</keyword>
<dbReference type="Gene3D" id="3.40.190.10">
    <property type="entry name" value="Periplasmic binding protein-like II"/>
    <property type="match status" value="1"/>
</dbReference>
<evidence type="ECO:0000313" key="3">
    <source>
        <dbReference type="EMBL" id="GGA75089.1"/>
    </source>
</evidence>
<dbReference type="Gene3D" id="3.40.190.150">
    <property type="entry name" value="Bordetella uptake gene, domain 1"/>
    <property type="match status" value="1"/>
</dbReference>
<organism evidence="3 4">
    <name type="scientific">Nitratireductor aestuarii</name>
    <dbReference type="NCBI Taxonomy" id="1735103"/>
    <lineage>
        <taxon>Bacteria</taxon>
        <taxon>Pseudomonadati</taxon>
        <taxon>Pseudomonadota</taxon>
        <taxon>Alphaproteobacteria</taxon>
        <taxon>Hyphomicrobiales</taxon>
        <taxon>Phyllobacteriaceae</taxon>
        <taxon>Nitratireductor</taxon>
    </lineage>
</organism>
<feature type="chain" id="PRO_5037252219" description="Tripartite tricarboxylate transporter substrate binding protein" evidence="2">
    <location>
        <begin position="21"/>
        <end position="318"/>
    </location>
</feature>
<evidence type="ECO:0000256" key="1">
    <source>
        <dbReference type="ARBA" id="ARBA00006987"/>
    </source>
</evidence>
<comment type="caution">
    <text evidence="3">The sequence shown here is derived from an EMBL/GenBank/DDBJ whole genome shotgun (WGS) entry which is preliminary data.</text>
</comment>
<comment type="similarity">
    <text evidence="1">Belongs to the UPF0065 (bug) family.</text>
</comment>
<evidence type="ECO:0000313" key="4">
    <source>
        <dbReference type="Proteomes" id="UP000636264"/>
    </source>
</evidence>
<keyword evidence="4" id="KW-1185">Reference proteome</keyword>
<name>A0A916W876_9HYPH</name>
<proteinExistence type="inferred from homology"/>